<feature type="region of interest" description="Disordered" evidence="7">
    <location>
        <begin position="1"/>
        <end position="20"/>
    </location>
</feature>
<dbReference type="InterPro" id="IPR007527">
    <property type="entry name" value="Znf_SWIM"/>
</dbReference>
<dbReference type="InterPro" id="IPR018289">
    <property type="entry name" value="MULE_transposase_dom"/>
</dbReference>
<dbReference type="InterPro" id="IPR006564">
    <property type="entry name" value="Znf_PMZ"/>
</dbReference>
<dbReference type="Pfam" id="PF03101">
    <property type="entry name" value="FAR1"/>
    <property type="match status" value="1"/>
</dbReference>
<dbReference type="InterPro" id="IPR004330">
    <property type="entry name" value="FAR1_DNA_bnd_dom"/>
</dbReference>
<keyword evidence="2 6" id="KW-0479">Metal-binding</keyword>
<dbReference type="Pfam" id="PF04434">
    <property type="entry name" value="SWIM"/>
    <property type="match status" value="1"/>
</dbReference>
<evidence type="ECO:0000313" key="10">
    <source>
        <dbReference type="Proteomes" id="UP001227230"/>
    </source>
</evidence>
<dbReference type="Proteomes" id="UP001227230">
    <property type="component" value="Chromosome 3"/>
</dbReference>
<name>A0ABY9BPQ4_VITVI</name>
<keyword evidence="6" id="KW-0539">Nucleus</keyword>
<evidence type="ECO:0000256" key="4">
    <source>
        <dbReference type="ARBA" id="ARBA00022833"/>
    </source>
</evidence>
<dbReference type="EMBL" id="CP126650">
    <property type="protein sequence ID" value="WJZ84670.1"/>
    <property type="molecule type" value="Genomic_DNA"/>
</dbReference>
<evidence type="ECO:0000256" key="6">
    <source>
        <dbReference type="RuleBase" id="RU367018"/>
    </source>
</evidence>
<keyword evidence="4 6" id="KW-0862">Zinc</keyword>
<dbReference type="Pfam" id="PF10551">
    <property type="entry name" value="MULE"/>
    <property type="match status" value="1"/>
</dbReference>
<evidence type="ECO:0000313" key="9">
    <source>
        <dbReference type="EMBL" id="WJZ84670.1"/>
    </source>
</evidence>
<dbReference type="PROSITE" id="PS50966">
    <property type="entry name" value="ZF_SWIM"/>
    <property type="match status" value="1"/>
</dbReference>
<evidence type="ECO:0000256" key="3">
    <source>
        <dbReference type="ARBA" id="ARBA00022771"/>
    </source>
</evidence>
<evidence type="ECO:0000256" key="5">
    <source>
        <dbReference type="PROSITE-ProRule" id="PRU00325"/>
    </source>
</evidence>
<dbReference type="PANTHER" id="PTHR31669">
    <property type="entry name" value="PROTEIN FAR1-RELATED SEQUENCE 10-RELATED"/>
    <property type="match status" value="1"/>
</dbReference>
<dbReference type="SMART" id="SM00575">
    <property type="entry name" value="ZnF_PMZ"/>
    <property type="match status" value="1"/>
</dbReference>
<keyword evidence="3 5" id="KW-0863">Zinc-finger</keyword>
<gene>
    <name evidence="9" type="ORF">VitviT2T_004264</name>
</gene>
<evidence type="ECO:0000256" key="1">
    <source>
        <dbReference type="ARBA" id="ARBA00005889"/>
    </source>
</evidence>
<evidence type="ECO:0000256" key="2">
    <source>
        <dbReference type="ARBA" id="ARBA00022723"/>
    </source>
</evidence>
<accession>A0ABY9BPQ4</accession>
<sequence length="857" mass="98181">MEIDLELPSGQDDKFNTGSKMNNDIVDVPDGIHVGEDVHAPTIGEQIKENLGENVGEDVIGGGDQVDVNTLGAVSGAINYEPQNGLEFESKEAAYSFYREYARSVGFGITIKASRRSKRSGKFIDVKIACSRFGSKRESSTTVNQRSCPKTDCKASMHMKRRQDGKWTIYSFVKEHNHEICPDDFYYAIRGRNKQSGVVALQKKGLQLALEGEDVKMLLEHFIRMQDESPNFYYAIDLDHEKRLRNVFWVDAKGRHDYSNFCDVVFFDTSYVRDKYRIPLVPIVGVNNHFQFIMFGCALIGDECASSFVWLMRTWLKAMGGEAPDVIITDQEKSLKEAIPEVFPDAHHCFCVWHILRKIPEYLSGIMNQYESFMENFNKCISRSWTEEQFEKRWWKMLDKFGLKEDPRFRLLYEDRQKWVPAYLGKICLAGISRNDLYGSITSFLDKYVHKDTTFKEFLVQYKAFSQDRYEMEAKADYETQQKQPTLRSLSPFEKQMSTIYTHEVFKKFQAEVLGVVGCQLQKERENEGTMIFQVDDFEERQDFIVAWNKTDSNICCLCRSFEYKGFLCRHALLILQISGVSNIPSHYILKRWTKDAKIGRTTGEVSNGLQYRVQRFNDLCKRAIKLSEEGSLSQETFDIAIEALDEALKHCVGVNNSITSVLEPNMLAIHGFLDIEVENHSNNTTKASKKKKAYKKRKVRSDSEGLTIGMQDSCQQMEQLDSRMHTLDNCYVPQQDMQGMELGSREPSLDGYYSAQQNMQGMGQLNSIPPIRDGYFSNQQGMQGLGQLNSIQTRVSHYGAQQSMQGLLQGQLSFRAPAMQGCFDIQDSLQDMEQSVGSSQFHGIVTKHLHGKHLSR</sequence>
<comment type="function">
    <text evidence="6">Putative transcription activator involved in regulating light control of development.</text>
</comment>
<proteinExistence type="inferred from homology"/>
<keyword evidence="10" id="KW-1185">Reference proteome</keyword>
<comment type="similarity">
    <text evidence="1 6">Belongs to the FHY3/FAR1 family.</text>
</comment>
<evidence type="ECO:0000256" key="7">
    <source>
        <dbReference type="SAM" id="MobiDB-lite"/>
    </source>
</evidence>
<dbReference type="InterPro" id="IPR031052">
    <property type="entry name" value="FHY3/FAR1"/>
</dbReference>
<protein>
    <recommendedName>
        <fullName evidence="6">Protein FAR1-RELATED SEQUENCE</fullName>
    </recommendedName>
</protein>
<feature type="domain" description="SWIM-type" evidence="8">
    <location>
        <begin position="544"/>
        <end position="580"/>
    </location>
</feature>
<organism evidence="9 10">
    <name type="scientific">Vitis vinifera</name>
    <name type="common">Grape</name>
    <dbReference type="NCBI Taxonomy" id="29760"/>
    <lineage>
        <taxon>Eukaryota</taxon>
        <taxon>Viridiplantae</taxon>
        <taxon>Streptophyta</taxon>
        <taxon>Embryophyta</taxon>
        <taxon>Tracheophyta</taxon>
        <taxon>Spermatophyta</taxon>
        <taxon>Magnoliopsida</taxon>
        <taxon>eudicotyledons</taxon>
        <taxon>Gunneridae</taxon>
        <taxon>Pentapetalae</taxon>
        <taxon>rosids</taxon>
        <taxon>Vitales</taxon>
        <taxon>Vitaceae</taxon>
        <taxon>Viteae</taxon>
        <taxon>Vitis</taxon>
    </lineage>
</organism>
<reference evidence="9 10" key="1">
    <citation type="journal article" date="2023" name="Hortic Res">
        <title>The complete reference genome for grapevine (Vitis vinifera L.) genetics and breeding.</title>
        <authorList>
            <person name="Shi X."/>
            <person name="Cao S."/>
            <person name="Wang X."/>
            <person name="Huang S."/>
            <person name="Wang Y."/>
            <person name="Liu Z."/>
            <person name="Liu W."/>
            <person name="Leng X."/>
            <person name="Peng Y."/>
            <person name="Wang N."/>
            <person name="Wang Y."/>
            <person name="Ma Z."/>
            <person name="Xu X."/>
            <person name="Zhang F."/>
            <person name="Xue H."/>
            <person name="Zhong H."/>
            <person name="Wang Y."/>
            <person name="Zhang K."/>
            <person name="Velt A."/>
            <person name="Avia K."/>
            <person name="Holtgrawe D."/>
            <person name="Grimplet J."/>
            <person name="Matus J.T."/>
            <person name="Ware D."/>
            <person name="Wu X."/>
            <person name="Wang H."/>
            <person name="Liu C."/>
            <person name="Fang Y."/>
            <person name="Rustenholz C."/>
            <person name="Cheng Z."/>
            <person name="Xiao H."/>
            <person name="Zhou Y."/>
        </authorList>
    </citation>
    <scope>NUCLEOTIDE SEQUENCE [LARGE SCALE GENOMIC DNA]</scope>
    <source>
        <strain evidence="10">cv. Pinot noir / PN40024</strain>
        <tissue evidence="9">Leaf</tissue>
    </source>
</reference>
<evidence type="ECO:0000259" key="8">
    <source>
        <dbReference type="PROSITE" id="PS50966"/>
    </source>
</evidence>
<dbReference type="PANTHER" id="PTHR31669:SF280">
    <property type="entry name" value="PROTEIN FAR1-RELATED SEQUENCE 2"/>
    <property type="match status" value="1"/>
</dbReference>
<comment type="subcellular location">
    <subcellularLocation>
        <location evidence="6">Nucleus</location>
    </subcellularLocation>
</comment>